<protein>
    <recommendedName>
        <fullName evidence="3">YolD-like protein</fullName>
    </recommendedName>
</protein>
<proteinExistence type="predicted"/>
<dbReference type="AlphaFoldDB" id="A0A951J1G4"/>
<gene>
    <name evidence="1" type="ORF">EGN73_18200</name>
</gene>
<keyword evidence="2" id="KW-1185">Reference proteome</keyword>
<dbReference type="RefSeq" id="WP_219293046.1">
    <property type="nucleotide sequence ID" value="NZ_RPHB01000009.1"/>
</dbReference>
<dbReference type="EMBL" id="RPHB01000009">
    <property type="protein sequence ID" value="MBW3469732.1"/>
    <property type="molecule type" value="Genomic_DNA"/>
</dbReference>
<dbReference type="Proteomes" id="UP000727490">
    <property type="component" value="Unassembled WGS sequence"/>
</dbReference>
<evidence type="ECO:0000313" key="2">
    <source>
        <dbReference type="Proteomes" id="UP000727490"/>
    </source>
</evidence>
<organism evidence="1 2">
    <name type="scientific">Arthrospiribacter ruber</name>
    <dbReference type="NCBI Taxonomy" id="2487934"/>
    <lineage>
        <taxon>Bacteria</taxon>
        <taxon>Pseudomonadati</taxon>
        <taxon>Bacteroidota</taxon>
        <taxon>Cytophagia</taxon>
        <taxon>Cytophagales</taxon>
        <taxon>Cyclobacteriaceae</taxon>
        <taxon>Arthrospiribacter</taxon>
    </lineage>
</organism>
<accession>A0A951J1G4</accession>
<sequence length="93" mass="10892">MRTVERIEKEDITNLKFSKKEVLQDEMERKRRNFELMRAQALGNLLKNKVSITFETADEKIFQVTTTVWAVGSEYVSLKQNLFIPINAILEVD</sequence>
<name>A0A951J1G4_9BACT</name>
<comment type="caution">
    <text evidence="1">The sequence shown here is derived from an EMBL/GenBank/DDBJ whole genome shotgun (WGS) entry which is preliminary data.</text>
</comment>
<evidence type="ECO:0000313" key="1">
    <source>
        <dbReference type="EMBL" id="MBW3469732.1"/>
    </source>
</evidence>
<reference evidence="1 2" key="1">
    <citation type="journal article" date="2020" name="Syst. Appl. Microbiol.">
        <title>Arthrospiribacter ruber gen. nov., sp. nov., a novel bacterium isolated from Arthrospira cultures.</title>
        <authorList>
            <person name="Waleron M."/>
            <person name="Misztak A."/>
            <person name="Waleron M.M."/>
            <person name="Furmaniak M."/>
            <person name="Mrozik A."/>
            <person name="Waleron K."/>
        </authorList>
    </citation>
    <scope>NUCLEOTIDE SEQUENCE [LARGE SCALE GENOMIC DNA]</scope>
    <source>
        <strain evidence="1 2">DPMB0001</strain>
    </source>
</reference>
<evidence type="ECO:0008006" key="3">
    <source>
        <dbReference type="Google" id="ProtNLM"/>
    </source>
</evidence>